<name>A0ACB7FD58_NIBAL</name>
<sequence length="591" mass="64931">MFTGTRTESRGGSGVLDAAALRQQRRLKQAIQFLHKDSADLLPLDGLKKLGTSKQGQPHHILQKRLLEAKLSQGRMNMCGVTQNSGGVLLSCTQFNSQGDEEEEEEDFIYVPCKCLGQQVNVLIDTGCKLNLMSSQTVERFGLKELVEENKMETDGFPFQRKLCIDGHIKELSLTIGERRIMCSFAIVESNRPLMSLGNKTLKSLKCVMDTEKQMLVFGTNVREQVLFVKKPINERVNIVYCSTEMLQSMMTSRQMEASEAALIPLFLGKQRCNITFAVDSSENMRAALGSVKRLLIQTLLTKASLRDSLFNIMTFSAKLTCWSHHMLPCAPDTVYMALSWIHSISCSPGRDLLAVLSMALTDPSCHAVHMLFTGLPDHPEAVLTALPALAAGRPVDIFYLLDSGGQLDNSTRDYLQCLAQATRGSCYVIPVGLNGVLGKGRGGVWVVEFDHPGSAGLGLDSSWRQLVCSLDMVNHTRAHTRCLIPGDTVLSPWEPDLRRYGPGRVMAAIERRDGLGGSAVTRRMSQPARFSFPVPQISASPNHSSMFQSLPGAKGRRANIRDVFGMTNFKPRPPAGLQPLSGNKAATVST</sequence>
<accession>A0ACB7FD58</accession>
<proteinExistence type="predicted"/>
<keyword evidence="2" id="KW-1185">Reference proteome</keyword>
<comment type="caution">
    <text evidence="1">The sequence shown here is derived from an EMBL/GenBank/DDBJ whole genome shotgun (WGS) entry which is preliminary data.</text>
</comment>
<evidence type="ECO:0000313" key="2">
    <source>
        <dbReference type="Proteomes" id="UP000805704"/>
    </source>
</evidence>
<dbReference type="EMBL" id="CM024800">
    <property type="protein sequence ID" value="KAG8012347.1"/>
    <property type="molecule type" value="Genomic_DNA"/>
</dbReference>
<dbReference type="Proteomes" id="UP000805704">
    <property type="component" value="Chromosome 12"/>
</dbReference>
<evidence type="ECO:0000313" key="1">
    <source>
        <dbReference type="EMBL" id="KAG8012347.1"/>
    </source>
</evidence>
<gene>
    <name evidence="1" type="primary">NRIP3</name>
    <name evidence="1" type="ORF">GBF38_020069</name>
</gene>
<protein>
    <submittedName>
        <fullName evidence="1">Nuclear receptor-interacting protein 3</fullName>
    </submittedName>
</protein>
<reference evidence="1" key="1">
    <citation type="submission" date="2020-04" db="EMBL/GenBank/DDBJ databases">
        <title>A chromosome-scale assembly and high-density genetic map of the yellow drum (Nibea albiflora) genome.</title>
        <authorList>
            <person name="Xu D."/>
            <person name="Zhang W."/>
            <person name="Chen R."/>
            <person name="Tan P."/>
            <person name="Wang L."/>
            <person name="Song H."/>
            <person name="Tian L."/>
            <person name="Zhu Q."/>
            <person name="Wang B."/>
        </authorList>
    </citation>
    <scope>NUCLEOTIDE SEQUENCE</scope>
    <source>
        <strain evidence="1">ZJHYS-2018</strain>
    </source>
</reference>
<organism evidence="1 2">
    <name type="scientific">Nibea albiflora</name>
    <name type="common">Yellow drum</name>
    <name type="synonym">Corvina albiflora</name>
    <dbReference type="NCBI Taxonomy" id="240163"/>
    <lineage>
        <taxon>Eukaryota</taxon>
        <taxon>Metazoa</taxon>
        <taxon>Chordata</taxon>
        <taxon>Craniata</taxon>
        <taxon>Vertebrata</taxon>
        <taxon>Euteleostomi</taxon>
        <taxon>Actinopterygii</taxon>
        <taxon>Neopterygii</taxon>
        <taxon>Teleostei</taxon>
        <taxon>Neoteleostei</taxon>
        <taxon>Acanthomorphata</taxon>
        <taxon>Eupercaria</taxon>
        <taxon>Sciaenidae</taxon>
        <taxon>Nibea</taxon>
    </lineage>
</organism>
<keyword evidence="1" id="KW-0675">Receptor</keyword>